<keyword evidence="7" id="KW-0482">Metalloprotease</keyword>
<evidence type="ECO:0000256" key="1">
    <source>
        <dbReference type="ARBA" id="ARBA00009388"/>
    </source>
</evidence>
<dbReference type="Gene3D" id="2.60.120.380">
    <property type="match status" value="2"/>
</dbReference>
<comment type="similarity">
    <text evidence="1">Belongs to the peptidase M4 family.</text>
</comment>
<evidence type="ECO:0000256" key="6">
    <source>
        <dbReference type="ARBA" id="ARBA00022833"/>
    </source>
</evidence>
<dbReference type="Pfam" id="PF02868">
    <property type="entry name" value="Peptidase_M4_C"/>
    <property type="match status" value="1"/>
</dbReference>
<feature type="domain" description="FTP" evidence="12">
    <location>
        <begin position="74"/>
        <end position="105"/>
    </location>
</feature>
<evidence type="ECO:0000256" key="4">
    <source>
        <dbReference type="ARBA" id="ARBA00022729"/>
    </source>
</evidence>
<dbReference type="Pfam" id="PF04151">
    <property type="entry name" value="PPC"/>
    <property type="match status" value="2"/>
</dbReference>
<accession>A0ABR6Y610</accession>
<dbReference type="Gene3D" id="3.10.450.40">
    <property type="match status" value="1"/>
</dbReference>
<evidence type="ECO:0000313" key="14">
    <source>
        <dbReference type="Proteomes" id="UP000624279"/>
    </source>
</evidence>
<keyword evidence="3" id="KW-0479">Metal-binding</keyword>
<evidence type="ECO:0000256" key="5">
    <source>
        <dbReference type="ARBA" id="ARBA00022801"/>
    </source>
</evidence>
<dbReference type="PANTHER" id="PTHR33794:SF1">
    <property type="entry name" value="BACILLOLYSIN"/>
    <property type="match status" value="1"/>
</dbReference>
<comment type="caution">
    <text evidence="13">The sequence shown here is derived from an EMBL/GenBank/DDBJ whole genome shotgun (WGS) entry which is preliminary data.</text>
</comment>
<protein>
    <submittedName>
        <fullName evidence="13">M4 family metallopeptidase</fullName>
    </submittedName>
</protein>
<keyword evidence="14" id="KW-1185">Reference proteome</keyword>
<dbReference type="SUPFAM" id="SSF55486">
    <property type="entry name" value="Metalloproteases ('zincins'), catalytic domain"/>
    <property type="match status" value="1"/>
</dbReference>
<dbReference type="Gene3D" id="3.10.170.10">
    <property type="match status" value="1"/>
</dbReference>
<dbReference type="EMBL" id="JACOGA010000001">
    <property type="protein sequence ID" value="MBC3872044.1"/>
    <property type="molecule type" value="Genomic_DNA"/>
</dbReference>
<evidence type="ECO:0000259" key="9">
    <source>
        <dbReference type="Pfam" id="PF01447"/>
    </source>
</evidence>
<dbReference type="InterPro" id="IPR027268">
    <property type="entry name" value="Peptidase_M4/M1_CTD_sf"/>
</dbReference>
<dbReference type="RefSeq" id="WP_186940063.1">
    <property type="nucleotide sequence ID" value="NZ_JACOGA010000001.1"/>
</dbReference>
<dbReference type="InterPro" id="IPR001570">
    <property type="entry name" value="Peptidase_M4_C_domain"/>
</dbReference>
<dbReference type="Gene3D" id="3.10.450.490">
    <property type="match status" value="1"/>
</dbReference>
<reference evidence="13 14" key="1">
    <citation type="submission" date="2020-08" db="EMBL/GenBank/DDBJ databases">
        <title>Novel species isolated from subtropical streams in China.</title>
        <authorList>
            <person name="Lu H."/>
        </authorList>
    </citation>
    <scope>NUCLEOTIDE SEQUENCE [LARGE SCALE GENOMIC DNA]</scope>
    <source>
        <strain evidence="13 14">LX15W</strain>
    </source>
</reference>
<dbReference type="Proteomes" id="UP000624279">
    <property type="component" value="Unassembled WGS sequence"/>
</dbReference>
<evidence type="ECO:0000259" key="12">
    <source>
        <dbReference type="Pfam" id="PF07504"/>
    </source>
</evidence>
<evidence type="ECO:0000256" key="7">
    <source>
        <dbReference type="ARBA" id="ARBA00023049"/>
    </source>
</evidence>
<evidence type="ECO:0000256" key="3">
    <source>
        <dbReference type="ARBA" id="ARBA00022723"/>
    </source>
</evidence>
<dbReference type="InterPro" id="IPR011096">
    <property type="entry name" value="FTP_domain"/>
</dbReference>
<feature type="domain" description="Peptidase M4" evidence="9">
    <location>
        <begin position="237"/>
        <end position="357"/>
    </location>
</feature>
<dbReference type="InterPro" id="IPR007280">
    <property type="entry name" value="Peptidase_C_arc/bac"/>
</dbReference>
<dbReference type="PRINTS" id="PR00730">
    <property type="entry name" value="THERMOLYSIN"/>
</dbReference>
<dbReference type="PANTHER" id="PTHR33794">
    <property type="entry name" value="BACILLOLYSIN"/>
    <property type="match status" value="1"/>
</dbReference>
<feature type="chain" id="PRO_5046775383" evidence="8">
    <location>
        <begin position="29"/>
        <end position="726"/>
    </location>
</feature>
<dbReference type="Pfam" id="PF01447">
    <property type="entry name" value="Peptidase_M4"/>
    <property type="match status" value="1"/>
</dbReference>
<evidence type="ECO:0000259" key="10">
    <source>
        <dbReference type="Pfam" id="PF02868"/>
    </source>
</evidence>
<sequence>MKKGIKLQAVVRPTLLATLIAASFGASAADRVDLGTIGARANNSLNAASARTNELLGVGTNDLKSLRSQTYGSKVVTRYEQLHQGVPVWGEAIVEHVDSAKSFASADARSFHGTLITNLARDLPSVKPLYNSTQAIGLAKNVKNPSNTYNEQAKLFVKVGANNVAKLVYLTSYVTIDSKGNPSRPHAFVDANSGAILEQWEGITHLDAGGPGGNQRIGQYTYGPAGSGATYGPLVVSSSCQMTSTNVDTYNMNGATSGSGTLFSFTCPTNNYKTINGAYSPLNDGHFFGNVVFNMYQAWLGLRPISSKLQMRIHYGTNYENAFWDGTAMSYGDGGSTFHPLVSLGVTSHEVSHGFTEQNSGLVYSGMSGGMNEAFSDMAGEAAAWYMRGTGTFKVGDDIKKGSGAMRYMDNPEQDGISIGHASKYTSSMDVHHTSGVFNKAFYLLATKSGWTVRKAFEVMADANRLYWTANSTFNQGACGVEKAAINRGYAVADVTAAFSSVGVTGGCGGTTPPAGGVLTKDVAVTFSAAVNQSATYTFVVPTGATNLTFKMSGGTGDGDIYTKLGSAPTTTSYLAKSDGATNAETITVASPTAGTYYLLANAASATSGASIVASYQTGGTTPTGTALVSGTAQSVTLATNASKLYYITVPSGKTSLTFTLSGGTGDSDLYARMTTAPTTTSYTKKSDGSTNTETITFSAPAAGTYYLLVNAYAATSNASVKAVVQ</sequence>
<evidence type="ECO:0000259" key="11">
    <source>
        <dbReference type="Pfam" id="PF04151"/>
    </source>
</evidence>
<keyword evidence="5" id="KW-0378">Hydrolase</keyword>
<feature type="domain" description="Peptidase C-terminal archaeal/bacterial" evidence="11">
    <location>
        <begin position="643"/>
        <end position="711"/>
    </location>
</feature>
<dbReference type="InterPro" id="IPR050728">
    <property type="entry name" value="Zinc_Metalloprotease_M4"/>
</dbReference>
<feature type="domain" description="Peptidase M4 C-terminal" evidence="10">
    <location>
        <begin position="360"/>
        <end position="504"/>
    </location>
</feature>
<dbReference type="Pfam" id="PF07504">
    <property type="entry name" value="FTP"/>
    <property type="match status" value="1"/>
</dbReference>
<proteinExistence type="inferred from homology"/>
<keyword evidence="6" id="KW-0862">Zinc</keyword>
<dbReference type="InterPro" id="IPR013856">
    <property type="entry name" value="Peptidase_M4_domain"/>
</dbReference>
<keyword evidence="4 8" id="KW-0732">Signal</keyword>
<feature type="domain" description="Peptidase C-terminal archaeal/bacterial" evidence="11">
    <location>
        <begin position="534"/>
        <end position="600"/>
    </location>
</feature>
<evidence type="ECO:0000256" key="2">
    <source>
        <dbReference type="ARBA" id="ARBA00022670"/>
    </source>
</evidence>
<dbReference type="Gene3D" id="1.10.390.10">
    <property type="entry name" value="Neutral Protease Domain 2"/>
    <property type="match status" value="1"/>
</dbReference>
<gene>
    <name evidence="13" type="ORF">H8K55_00475</name>
</gene>
<organism evidence="13 14">
    <name type="scientific">Undibacterium flavidum</name>
    <dbReference type="NCBI Taxonomy" id="2762297"/>
    <lineage>
        <taxon>Bacteria</taxon>
        <taxon>Pseudomonadati</taxon>
        <taxon>Pseudomonadota</taxon>
        <taxon>Betaproteobacteria</taxon>
        <taxon>Burkholderiales</taxon>
        <taxon>Oxalobacteraceae</taxon>
        <taxon>Undibacterium</taxon>
    </lineage>
</organism>
<evidence type="ECO:0000313" key="13">
    <source>
        <dbReference type="EMBL" id="MBC3872044.1"/>
    </source>
</evidence>
<dbReference type="CDD" id="cd09597">
    <property type="entry name" value="M4_TLP"/>
    <property type="match status" value="1"/>
</dbReference>
<evidence type="ECO:0000256" key="8">
    <source>
        <dbReference type="SAM" id="SignalP"/>
    </source>
</evidence>
<keyword evidence="2" id="KW-0645">Protease</keyword>
<feature type="signal peptide" evidence="8">
    <location>
        <begin position="1"/>
        <end position="28"/>
    </location>
</feature>
<dbReference type="InterPro" id="IPR023612">
    <property type="entry name" value="Peptidase_M4"/>
</dbReference>
<name>A0ABR6Y610_9BURK</name>